<dbReference type="EMBL" id="JBIMZQ010000028">
    <property type="protein sequence ID" value="KAL3663364.1"/>
    <property type="molecule type" value="Genomic_DNA"/>
</dbReference>
<proteinExistence type="predicted"/>
<evidence type="ECO:0008006" key="3">
    <source>
        <dbReference type="Google" id="ProtNLM"/>
    </source>
</evidence>
<keyword evidence="2" id="KW-1185">Reference proteome</keyword>
<reference evidence="1 2" key="1">
    <citation type="submission" date="2024-09" db="EMBL/GenBank/DDBJ databases">
        <title>Genome sequencing and assembly of Phytophthora oleae, isolate VK10A, causative agent of rot of olive drupes.</title>
        <authorList>
            <person name="Conti Taguali S."/>
            <person name="Riolo M."/>
            <person name="La Spada F."/>
            <person name="Cacciola S.O."/>
            <person name="Dionisio G."/>
        </authorList>
    </citation>
    <scope>NUCLEOTIDE SEQUENCE [LARGE SCALE GENOMIC DNA]</scope>
    <source>
        <strain evidence="1 2">VK10A</strain>
    </source>
</reference>
<organism evidence="1 2">
    <name type="scientific">Phytophthora oleae</name>
    <dbReference type="NCBI Taxonomy" id="2107226"/>
    <lineage>
        <taxon>Eukaryota</taxon>
        <taxon>Sar</taxon>
        <taxon>Stramenopiles</taxon>
        <taxon>Oomycota</taxon>
        <taxon>Peronosporomycetes</taxon>
        <taxon>Peronosporales</taxon>
        <taxon>Peronosporaceae</taxon>
        <taxon>Phytophthora</taxon>
    </lineage>
</organism>
<comment type="caution">
    <text evidence="1">The sequence shown here is derived from an EMBL/GenBank/DDBJ whole genome shotgun (WGS) entry which is preliminary data.</text>
</comment>
<gene>
    <name evidence="1" type="ORF">V7S43_011770</name>
</gene>
<protein>
    <recommendedName>
        <fullName evidence="3">Chromo domain-containing protein</fullName>
    </recommendedName>
</protein>
<sequence>MEEVTEGNVVERGQLKVKNKAGRYKFQYRVEYQDRPDGRVVPAWLTAKRFGFCGTQDRWGTIIWRGMACGQMLPEALEQSRAPVTVEQRFPRKA</sequence>
<accession>A0ABD3FEF9</accession>
<name>A0ABD3FEF9_9STRA</name>
<dbReference type="AlphaFoldDB" id="A0ABD3FEF9"/>
<dbReference type="Proteomes" id="UP001632037">
    <property type="component" value="Unassembled WGS sequence"/>
</dbReference>
<evidence type="ECO:0000313" key="1">
    <source>
        <dbReference type="EMBL" id="KAL3663364.1"/>
    </source>
</evidence>
<evidence type="ECO:0000313" key="2">
    <source>
        <dbReference type="Proteomes" id="UP001632037"/>
    </source>
</evidence>